<organism evidence="5 6">
    <name type="scientific">Modestobacter marinus</name>
    <dbReference type="NCBI Taxonomy" id="477641"/>
    <lineage>
        <taxon>Bacteria</taxon>
        <taxon>Bacillati</taxon>
        <taxon>Actinomycetota</taxon>
        <taxon>Actinomycetes</taxon>
        <taxon>Geodermatophilales</taxon>
        <taxon>Geodermatophilaceae</taxon>
        <taxon>Modestobacter</taxon>
    </lineage>
</organism>
<proteinExistence type="inferred from homology"/>
<reference evidence="4" key="1">
    <citation type="journal article" date="2014" name="Int. J. Syst. Evol. Microbiol.">
        <title>Complete genome of a new Firmicutes species belonging to the dominant human colonic microbiota ('Ruminococcus bicirculans') reveals two chromosomes and a selective capacity to utilize plant glucans.</title>
        <authorList>
            <consortium name="NISC Comparative Sequencing Program"/>
            <person name="Wegmann U."/>
            <person name="Louis P."/>
            <person name="Goesmann A."/>
            <person name="Henrissat B."/>
            <person name="Duncan S.H."/>
            <person name="Flint H.J."/>
        </authorList>
    </citation>
    <scope>NUCLEOTIDE SEQUENCE</scope>
    <source>
        <strain evidence="4">CGMCC 4.5581</strain>
    </source>
</reference>
<dbReference type="EMBL" id="JAAMPA010000001">
    <property type="protein sequence ID" value="NIH65781.1"/>
    <property type="molecule type" value="Genomic_DNA"/>
</dbReference>
<dbReference type="InterPro" id="IPR036188">
    <property type="entry name" value="FAD/NAD-bd_sf"/>
</dbReference>
<dbReference type="Proteomes" id="UP000648663">
    <property type="component" value="Unassembled WGS sequence"/>
</dbReference>
<dbReference type="EMBL" id="BMMI01000004">
    <property type="protein sequence ID" value="GGL66997.1"/>
    <property type="molecule type" value="Genomic_DNA"/>
</dbReference>
<keyword evidence="1" id="KW-0560">Oxidoreductase</keyword>
<dbReference type="RefSeq" id="WP_166753472.1">
    <property type="nucleotide sequence ID" value="NZ_BAABJU010000007.1"/>
</dbReference>
<reference evidence="7" key="2">
    <citation type="journal article" date="2019" name="Int. J. Syst. Evol. Microbiol.">
        <title>The Global Catalogue of Microorganisms (GCM) 10K type strain sequencing project: providing services to taxonomists for standard genome sequencing and annotation.</title>
        <authorList>
            <consortium name="The Broad Institute Genomics Platform"/>
            <consortium name="The Broad Institute Genome Sequencing Center for Infectious Disease"/>
            <person name="Wu L."/>
            <person name="Ma J."/>
        </authorList>
    </citation>
    <scope>NUCLEOTIDE SEQUENCE [LARGE SCALE GENOMIC DNA]</scope>
    <source>
        <strain evidence="7">CGMCC 4.5581</strain>
    </source>
</reference>
<evidence type="ECO:0000313" key="6">
    <source>
        <dbReference type="Proteomes" id="UP000552836"/>
    </source>
</evidence>
<dbReference type="InterPro" id="IPR002938">
    <property type="entry name" value="FAD-bd"/>
</dbReference>
<dbReference type="Gene3D" id="3.50.50.60">
    <property type="entry name" value="FAD/NAD(P)-binding domain"/>
    <property type="match status" value="1"/>
</dbReference>
<evidence type="ECO:0000313" key="5">
    <source>
        <dbReference type="EMBL" id="NIH65781.1"/>
    </source>
</evidence>
<evidence type="ECO:0000313" key="7">
    <source>
        <dbReference type="Proteomes" id="UP000648663"/>
    </source>
</evidence>
<gene>
    <name evidence="5" type="ORF">FB380_000227</name>
    <name evidence="4" type="ORF">GCM10011589_24180</name>
</gene>
<dbReference type="AlphaFoldDB" id="A0A846LEZ4"/>
<reference evidence="4" key="4">
    <citation type="submission" date="2024-05" db="EMBL/GenBank/DDBJ databases">
        <authorList>
            <person name="Sun Q."/>
            <person name="Zhou Y."/>
        </authorList>
    </citation>
    <scope>NUCLEOTIDE SEQUENCE</scope>
    <source>
        <strain evidence="4">CGMCC 4.5581</strain>
    </source>
</reference>
<accession>A0A846LEZ4</accession>
<dbReference type="PRINTS" id="PR00420">
    <property type="entry name" value="RNGMNOXGNASE"/>
</dbReference>
<dbReference type="GO" id="GO:0004497">
    <property type="term" value="F:monooxygenase activity"/>
    <property type="evidence" value="ECO:0007669"/>
    <property type="project" value="UniProtKB-KW"/>
</dbReference>
<dbReference type="GO" id="GO:0071949">
    <property type="term" value="F:FAD binding"/>
    <property type="evidence" value="ECO:0007669"/>
    <property type="project" value="InterPro"/>
</dbReference>
<dbReference type="InterPro" id="IPR050816">
    <property type="entry name" value="Flavin-dep_Halogenase_NPB"/>
</dbReference>
<reference evidence="5 6" key="3">
    <citation type="submission" date="2020-02" db="EMBL/GenBank/DDBJ databases">
        <title>Sequencing the genomes of 1000 actinobacteria strains.</title>
        <authorList>
            <person name="Klenk H.-P."/>
        </authorList>
    </citation>
    <scope>NUCLEOTIDE SEQUENCE [LARGE SCALE GENOMIC DNA]</scope>
    <source>
        <strain evidence="5 6">DSM 45201</strain>
    </source>
</reference>
<feature type="domain" description="FAD-binding" evidence="3">
    <location>
        <begin position="3"/>
        <end position="188"/>
    </location>
</feature>
<evidence type="ECO:0000313" key="4">
    <source>
        <dbReference type="EMBL" id="GGL66997.1"/>
    </source>
</evidence>
<dbReference type="SUPFAM" id="SSF51905">
    <property type="entry name" value="FAD/NAD(P)-binding domain"/>
    <property type="match status" value="1"/>
</dbReference>
<evidence type="ECO:0000256" key="2">
    <source>
        <dbReference type="ARBA" id="ARBA00038396"/>
    </source>
</evidence>
<dbReference type="PANTHER" id="PTHR43747">
    <property type="entry name" value="FAD-BINDING PROTEIN"/>
    <property type="match status" value="1"/>
</dbReference>
<dbReference type="Pfam" id="PF01494">
    <property type="entry name" value="FAD_binding_3"/>
    <property type="match status" value="1"/>
</dbReference>
<evidence type="ECO:0000259" key="3">
    <source>
        <dbReference type="Pfam" id="PF01494"/>
    </source>
</evidence>
<dbReference type="PANTHER" id="PTHR43747:SF5">
    <property type="entry name" value="FAD-BINDING DOMAIN-CONTAINING PROTEIN"/>
    <property type="match status" value="1"/>
</dbReference>
<protein>
    <submittedName>
        <fullName evidence="5">2-polyprenyl-6-methoxyphenol hydroxylase-like FAD-dependent oxidoreductase</fullName>
    </submittedName>
    <submittedName>
        <fullName evidence="4">FAD-binding monooxygenase</fullName>
    </submittedName>
</protein>
<dbReference type="Proteomes" id="UP000552836">
    <property type="component" value="Unassembled WGS sequence"/>
</dbReference>
<sequence>MAAIVVLGGGVCGLATGMVLARDGNDVLVLERDSEPVPTSPTEAWDGWRRAGVAQFHQAHYLHPRSTRVLDAELPDVRDALLAAGALRHDPLRNAPPTVGVLDRRPDDDRFVSVTARRPTLEQVVARSAEAEPRLRVERGVQVEGLATRQVDGAAHVTGVHTTTGRRVDADLVVDATGRRSPLPAWLQAAGARPPQTEATDSGFTYYTRFFRSRSGGLPPMRASMQTHVGTFSLLTLPGDCGTWSITLVVDSHDRPLKELRHEDAWTAVVAACPRHAHWLDGEPITGVLSMSGVLDRWTRAVVDGAPVVTGLVAVGDAWSCTNPSLGRGISMGLMQVACLRDVLRDGVDDGPQEFAERWDDRVESALTPWYRATLAVDRARLAEVRALREGQTPAPPEGRAALGPALGRAAAHDAELFRAMLEIAGCLALPPEVFSRPGLAERVMRVAGEHPPDAPPGPDRDQLLRLVAGATAS</sequence>
<evidence type="ECO:0000256" key="1">
    <source>
        <dbReference type="ARBA" id="ARBA00023002"/>
    </source>
</evidence>
<keyword evidence="7" id="KW-1185">Reference proteome</keyword>
<comment type="similarity">
    <text evidence="2">Belongs to the flavin-dependent halogenase family. Bacterial tryptophan halogenase subfamily.</text>
</comment>
<keyword evidence="4" id="KW-0503">Monooxygenase</keyword>
<name>A0A846LEZ4_9ACTN</name>
<comment type="caution">
    <text evidence="5">The sequence shown here is derived from an EMBL/GenBank/DDBJ whole genome shotgun (WGS) entry which is preliminary data.</text>
</comment>